<dbReference type="SUPFAM" id="SSF51197">
    <property type="entry name" value="Clavaminate synthase-like"/>
    <property type="match status" value="1"/>
</dbReference>
<keyword evidence="1" id="KW-0479">Metal-binding</keyword>
<dbReference type="InterPro" id="IPR026992">
    <property type="entry name" value="DIOX_N"/>
</dbReference>
<dbReference type="Proteomes" id="UP001408789">
    <property type="component" value="Unassembled WGS sequence"/>
</dbReference>
<proteinExistence type="predicted"/>
<dbReference type="GO" id="GO:0046872">
    <property type="term" value="F:metal ion binding"/>
    <property type="evidence" value="ECO:0007669"/>
    <property type="project" value="UniProtKB-KW"/>
</dbReference>
<keyword evidence="3" id="KW-0408">Iron</keyword>
<name>A0AAP0C2D0_9ASTR</name>
<evidence type="ECO:0000256" key="2">
    <source>
        <dbReference type="ARBA" id="ARBA00023002"/>
    </source>
</evidence>
<dbReference type="PANTHER" id="PTHR10209:SF859">
    <property type="entry name" value="OS03G0690500 PROTEIN"/>
    <property type="match status" value="1"/>
</dbReference>
<keyword evidence="2" id="KW-0560">Oxidoreductase</keyword>
<dbReference type="PANTHER" id="PTHR10209">
    <property type="entry name" value="OXIDOREDUCTASE, 2OG-FE II OXYGENASE FAMILY PROTEIN"/>
    <property type="match status" value="1"/>
</dbReference>
<dbReference type="Pfam" id="PF14226">
    <property type="entry name" value="DIOX_N"/>
    <property type="match status" value="1"/>
</dbReference>
<accession>A0AAP0C2D0</accession>
<gene>
    <name evidence="5" type="ORF">SSX86_032928</name>
</gene>
<evidence type="ECO:0000259" key="4">
    <source>
        <dbReference type="Pfam" id="PF14226"/>
    </source>
</evidence>
<dbReference type="InterPro" id="IPR027443">
    <property type="entry name" value="IPNS-like_sf"/>
</dbReference>
<comment type="caution">
    <text evidence="5">The sequence shown here is derived from an EMBL/GenBank/DDBJ whole genome shotgun (WGS) entry which is preliminary data.</text>
</comment>
<dbReference type="Gene3D" id="2.60.120.330">
    <property type="entry name" value="B-lactam Antibiotic, Isopenicillin N Synthase, Chain"/>
    <property type="match status" value="1"/>
</dbReference>
<dbReference type="EMBL" id="JBCNJP010015447">
    <property type="protein sequence ID" value="KAK9048109.1"/>
    <property type="molecule type" value="Genomic_DNA"/>
</dbReference>
<evidence type="ECO:0000256" key="1">
    <source>
        <dbReference type="ARBA" id="ARBA00022723"/>
    </source>
</evidence>
<feature type="domain" description="Non-haem dioxygenase N-terminal" evidence="4">
    <location>
        <begin position="68"/>
        <end position="133"/>
    </location>
</feature>
<dbReference type="AlphaFoldDB" id="A0AAP0C2D0"/>
<evidence type="ECO:0000256" key="3">
    <source>
        <dbReference type="ARBA" id="ARBA00023004"/>
    </source>
</evidence>
<evidence type="ECO:0000313" key="5">
    <source>
        <dbReference type="EMBL" id="KAK9048109.1"/>
    </source>
</evidence>
<sequence>MITIHKTANAKTAVSITTPYDRAAELKAFDQTRSGVQGLVDTGIRHVPRIFINQPETIPKSTSTAFEVPVIDLGSTDRVSTIEKIRLASENMGFFQVVNHGIPLKVMNETLQGVRRFYEQDVEIKKRFYTRDNLKTVVYNSKFDLYSASVTN</sequence>
<dbReference type="GO" id="GO:0016491">
    <property type="term" value="F:oxidoreductase activity"/>
    <property type="evidence" value="ECO:0007669"/>
    <property type="project" value="UniProtKB-KW"/>
</dbReference>
<evidence type="ECO:0000313" key="6">
    <source>
        <dbReference type="Proteomes" id="UP001408789"/>
    </source>
</evidence>
<organism evidence="5 6">
    <name type="scientific">Deinandra increscens subsp. villosa</name>
    <dbReference type="NCBI Taxonomy" id="3103831"/>
    <lineage>
        <taxon>Eukaryota</taxon>
        <taxon>Viridiplantae</taxon>
        <taxon>Streptophyta</taxon>
        <taxon>Embryophyta</taxon>
        <taxon>Tracheophyta</taxon>
        <taxon>Spermatophyta</taxon>
        <taxon>Magnoliopsida</taxon>
        <taxon>eudicotyledons</taxon>
        <taxon>Gunneridae</taxon>
        <taxon>Pentapetalae</taxon>
        <taxon>asterids</taxon>
        <taxon>campanulids</taxon>
        <taxon>Asterales</taxon>
        <taxon>Asteraceae</taxon>
        <taxon>Asteroideae</taxon>
        <taxon>Heliantheae alliance</taxon>
        <taxon>Madieae</taxon>
        <taxon>Madiinae</taxon>
        <taxon>Deinandra</taxon>
    </lineage>
</organism>
<reference evidence="5 6" key="1">
    <citation type="submission" date="2024-04" db="EMBL/GenBank/DDBJ databases">
        <title>The reference genome of an endangered Asteraceae, Deinandra increscens subsp. villosa, native to the Central Coast of California.</title>
        <authorList>
            <person name="Guilliams M."/>
            <person name="Hasenstab-Lehman K."/>
            <person name="Meyer R."/>
            <person name="Mcevoy S."/>
        </authorList>
    </citation>
    <scope>NUCLEOTIDE SEQUENCE [LARGE SCALE GENOMIC DNA]</scope>
    <source>
        <tissue evidence="5">Leaf</tissue>
    </source>
</reference>
<keyword evidence="6" id="KW-1185">Reference proteome</keyword>
<protein>
    <recommendedName>
        <fullName evidence="4">Non-haem dioxygenase N-terminal domain-containing protein</fullName>
    </recommendedName>
</protein>